<evidence type="ECO:0000256" key="2">
    <source>
        <dbReference type="ARBA" id="ARBA00022729"/>
    </source>
</evidence>
<keyword evidence="3" id="KW-0677">Repeat</keyword>
<evidence type="ECO:0000256" key="1">
    <source>
        <dbReference type="ARBA" id="ARBA00022614"/>
    </source>
</evidence>
<evidence type="ECO:0000256" key="5">
    <source>
        <dbReference type="SAM" id="Phobius"/>
    </source>
</evidence>
<sequence length="659" mass="69121">MSSRSNGGDFIRQLLPLVIVACTFQVTICTCPRPPNCYVCSPTRAICKLCPEHPDIPATIKDLKIISGGCSILTQMGLLKTTSLSRYTDLESLSMDHTNVIRLFGSVFEKNVNLRTLSLAQNAIRTFSAQTFKGLTHLKELNLAQSKIPALTPSSFSPLSSLESLNLAGNLLTSLTAHDFDGLGNLLTLSLSNNPLDTLEPDTFKPLASVQEISLKGTELTAINSRLFAGLAALRRVDASGGKIRVVADDSLLGTRLDKLDLSQNNLMAAPYAAIKSATAPPKEINLSHNRIFRLLAHDFQNVSTTKLELEDNPIRLIEAGAFSGSAISELNLANTSLTSLPAAMEAWMLRQKVAINLQDNRAWQCVCSQLWLGRYLHGSPASQSPVCAAGSKYGGRTLVSVLPQIEADCKTTTAPTTTATTPTTSSSTTTTTSTTSTPTTSTTTTIKSTRKTTPQISPSTRKQATNPSSSLANSNPPGHSLRPAGQSPPSSNPPSTQPAGPGATHGGSSSTSNTNSKPNTGGTNSNSNPVSSKPGNSMNANTSPSPAGVQKPGGNSNKSPSQTSPSLKPRGNSQAGGQPGGQPPDQGVDGTGGGTVNMMAVLLAVLCTLAACLFCVGVVAACLSCHKHKSRRGRVEDHRANQVAHALAALSGKWHQQM</sequence>
<reference evidence="7 8" key="1">
    <citation type="journal article" date="2021" name="Elife">
        <title>Chloroplast acquisition without the gene transfer in kleptoplastic sea slugs, Plakobranchus ocellatus.</title>
        <authorList>
            <person name="Maeda T."/>
            <person name="Takahashi S."/>
            <person name="Yoshida T."/>
            <person name="Shimamura S."/>
            <person name="Takaki Y."/>
            <person name="Nagai Y."/>
            <person name="Toyoda A."/>
            <person name="Suzuki Y."/>
            <person name="Arimoto A."/>
            <person name="Ishii H."/>
            <person name="Satoh N."/>
            <person name="Nishiyama T."/>
            <person name="Hasebe M."/>
            <person name="Maruyama T."/>
            <person name="Minagawa J."/>
            <person name="Obokata J."/>
            <person name="Shigenobu S."/>
        </authorList>
    </citation>
    <scope>NUCLEOTIDE SEQUENCE [LARGE SCALE GENOMIC DNA]</scope>
</reference>
<dbReference type="Gene3D" id="3.80.10.10">
    <property type="entry name" value="Ribonuclease Inhibitor"/>
    <property type="match status" value="2"/>
</dbReference>
<dbReference type="SMART" id="SM00369">
    <property type="entry name" value="LRR_TYP"/>
    <property type="match status" value="6"/>
</dbReference>
<evidence type="ECO:0000313" key="7">
    <source>
        <dbReference type="EMBL" id="GFS26161.1"/>
    </source>
</evidence>
<keyword evidence="2 6" id="KW-0732">Signal</keyword>
<dbReference type="Pfam" id="PF13855">
    <property type="entry name" value="LRR_8"/>
    <property type="match status" value="1"/>
</dbReference>
<dbReference type="GO" id="GO:0005886">
    <property type="term" value="C:plasma membrane"/>
    <property type="evidence" value="ECO:0007669"/>
    <property type="project" value="TreeGrafter"/>
</dbReference>
<organism evidence="7 8">
    <name type="scientific">Elysia marginata</name>
    <dbReference type="NCBI Taxonomy" id="1093978"/>
    <lineage>
        <taxon>Eukaryota</taxon>
        <taxon>Metazoa</taxon>
        <taxon>Spiralia</taxon>
        <taxon>Lophotrochozoa</taxon>
        <taxon>Mollusca</taxon>
        <taxon>Gastropoda</taxon>
        <taxon>Heterobranchia</taxon>
        <taxon>Euthyneura</taxon>
        <taxon>Panpulmonata</taxon>
        <taxon>Sacoglossa</taxon>
        <taxon>Placobranchoidea</taxon>
        <taxon>Plakobranchidae</taxon>
        <taxon>Elysia</taxon>
    </lineage>
</organism>
<dbReference type="SUPFAM" id="SSF52058">
    <property type="entry name" value="L domain-like"/>
    <property type="match status" value="1"/>
</dbReference>
<evidence type="ECO:0000313" key="8">
    <source>
        <dbReference type="Proteomes" id="UP000762676"/>
    </source>
</evidence>
<comment type="caution">
    <text evidence="7">The sequence shown here is derived from an EMBL/GenBank/DDBJ whole genome shotgun (WGS) entry which is preliminary data.</text>
</comment>
<proteinExistence type="predicted"/>
<feature type="compositionally biased region" description="Low complexity" evidence="4">
    <location>
        <begin position="501"/>
        <end position="533"/>
    </location>
</feature>
<accession>A0AAV4JUY8</accession>
<evidence type="ECO:0000256" key="4">
    <source>
        <dbReference type="SAM" id="MobiDB-lite"/>
    </source>
</evidence>
<dbReference type="PANTHER" id="PTHR24369">
    <property type="entry name" value="ANTIGEN BSP, PUTATIVE-RELATED"/>
    <property type="match status" value="1"/>
</dbReference>
<dbReference type="AlphaFoldDB" id="A0AAV4JUY8"/>
<feature type="compositionally biased region" description="Polar residues" evidence="4">
    <location>
        <begin position="554"/>
        <end position="576"/>
    </location>
</feature>
<feature type="signal peptide" evidence="6">
    <location>
        <begin position="1"/>
        <end position="29"/>
    </location>
</feature>
<feature type="transmembrane region" description="Helical" evidence="5">
    <location>
        <begin position="599"/>
        <end position="625"/>
    </location>
</feature>
<keyword evidence="8" id="KW-1185">Reference proteome</keyword>
<feature type="compositionally biased region" description="Polar residues" evidence="4">
    <location>
        <begin position="456"/>
        <end position="466"/>
    </location>
</feature>
<keyword evidence="5" id="KW-0472">Membrane</keyword>
<dbReference type="EMBL" id="BMAT01003464">
    <property type="protein sequence ID" value="GFS26161.1"/>
    <property type="molecule type" value="Genomic_DNA"/>
</dbReference>
<dbReference type="PANTHER" id="PTHR24369:SF210">
    <property type="entry name" value="CHAOPTIN-RELATED"/>
    <property type="match status" value="1"/>
</dbReference>
<feature type="region of interest" description="Disordered" evidence="4">
    <location>
        <begin position="413"/>
        <end position="592"/>
    </location>
</feature>
<feature type="compositionally biased region" description="Low complexity" evidence="4">
    <location>
        <begin position="413"/>
        <end position="455"/>
    </location>
</feature>
<dbReference type="InterPro" id="IPR032675">
    <property type="entry name" value="LRR_dom_sf"/>
</dbReference>
<gene>
    <name evidence="7" type="ORF">ElyMa_001708600</name>
</gene>
<protein>
    <submittedName>
        <fullName evidence="7">Insulin-like growth factor-binding protein complex acid labile subunit</fullName>
    </submittedName>
</protein>
<feature type="compositionally biased region" description="Low complexity" evidence="4">
    <location>
        <begin position="467"/>
        <end position="478"/>
    </location>
</feature>
<evidence type="ECO:0000256" key="3">
    <source>
        <dbReference type="ARBA" id="ARBA00022737"/>
    </source>
</evidence>
<feature type="compositionally biased region" description="Polar residues" evidence="4">
    <location>
        <begin position="534"/>
        <end position="546"/>
    </location>
</feature>
<keyword evidence="5" id="KW-1133">Transmembrane helix</keyword>
<dbReference type="PROSITE" id="PS51450">
    <property type="entry name" value="LRR"/>
    <property type="match status" value="1"/>
</dbReference>
<keyword evidence="1" id="KW-0433">Leucine-rich repeat</keyword>
<dbReference type="InterPro" id="IPR001611">
    <property type="entry name" value="Leu-rich_rpt"/>
</dbReference>
<feature type="chain" id="PRO_5043439145" evidence="6">
    <location>
        <begin position="30"/>
        <end position="659"/>
    </location>
</feature>
<dbReference type="InterPro" id="IPR003591">
    <property type="entry name" value="Leu-rich_rpt_typical-subtyp"/>
</dbReference>
<keyword evidence="5" id="KW-0812">Transmembrane</keyword>
<dbReference type="Proteomes" id="UP000762676">
    <property type="component" value="Unassembled WGS sequence"/>
</dbReference>
<name>A0AAV4JUY8_9GAST</name>
<dbReference type="InterPro" id="IPR050541">
    <property type="entry name" value="LRR_TM_domain-containing"/>
</dbReference>
<evidence type="ECO:0000256" key="6">
    <source>
        <dbReference type="SAM" id="SignalP"/>
    </source>
</evidence>